<gene>
    <name evidence="2" type="ORF">OH818_12305</name>
</gene>
<organism evidence="2 3">
    <name type="scientific">Jiella pelagia</name>
    <dbReference type="NCBI Taxonomy" id="2986949"/>
    <lineage>
        <taxon>Bacteria</taxon>
        <taxon>Pseudomonadati</taxon>
        <taxon>Pseudomonadota</taxon>
        <taxon>Alphaproteobacteria</taxon>
        <taxon>Hyphomicrobiales</taxon>
        <taxon>Aurantimonadaceae</taxon>
        <taxon>Jiella</taxon>
    </lineage>
</organism>
<feature type="compositionally biased region" description="Basic and acidic residues" evidence="1">
    <location>
        <begin position="14"/>
        <end position="28"/>
    </location>
</feature>
<dbReference type="Proteomes" id="UP001164020">
    <property type="component" value="Chromosome"/>
</dbReference>
<sequence length="133" mass="14340">MGGDGGEPAQRLLQEGEGRHQHGLRAEPQRGQNGAEEPHVVMRRQPVDADAGPVEREAFRHHRGIGGDVAMGDDDAARLRRRARAELDDGGGVGPRLVWQGVRAAGGLDERAEVQEALAERRIVGFDDAGRGR</sequence>
<protein>
    <submittedName>
        <fullName evidence="2">Uncharacterized protein</fullName>
    </submittedName>
</protein>
<feature type="region of interest" description="Disordered" evidence="1">
    <location>
        <begin position="1"/>
        <end position="51"/>
    </location>
</feature>
<proteinExistence type="predicted"/>
<evidence type="ECO:0000256" key="1">
    <source>
        <dbReference type="SAM" id="MobiDB-lite"/>
    </source>
</evidence>
<name>A0ABY7C4Q0_9HYPH</name>
<reference evidence="2" key="1">
    <citation type="submission" date="2022-12" db="EMBL/GenBank/DDBJ databases">
        <title>Jiella pelagia sp. nov., isolated from phosphonate enriched culture of Northwest Pacific surface seawater.</title>
        <authorList>
            <person name="Shin D.Y."/>
            <person name="Hwang C.Y."/>
        </authorList>
    </citation>
    <scope>NUCLEOTIDE SEQUENCE</scope>
    <source>
        <strain evidence="2">HL-NP1</strain>
    </source>
</reference>
<evidence type="ECO:0000313" key="3">
    <source>
        <dbReference type="Proteomes" id="UP001164020"/>
    </source>
</evidence>
<evidence type="ECO:0000313" key="2">
    <source>
        <dbReference type="EMBL" id="WAP70721.1"/>
    </source>
</evidence>
<dbReference type="EMBL" id="CP114029">
    <property type="protein sequence ID" value="WAP70721.1"/>
    <property type="molecule type" value="Genomic_DNA"/>
</dbReference>
<keyword evidence="3" id="KW-1185">Reference proteome</keyword>
<accession>A0ABY7C4Q0</accession>